<keyword evidence="1" id="KW-0812">Transmembrane</keyword>
<evidence type="ECO:0008006" key="4">
    <source>
        <dbReference type="Google" id="ProtNLM"/>
    </source>
</evidence>
<dbReference type="RefSeq" id="WP_171363472.1">
    <property type="nucleotide sequence ID" value="NZ_WVQY01000003.1"/>
</dbReference>
<comment type="caution">
    <text evidence="2">The sequence shown here is derived from an EMBL/GenBank/DDBJ whole genome shotgun (WGS) entry which is preliminary data.</text>
</comment>
<protein>
    <recommendedName>
        <fullName evidence="4">DUF4064 domain-containing protein</fullName>
    </recommendedName>
</protein>
<evidence type="ECO:0000256" key="1">
    <source>
        <dbReference type="SAM" id="Phobius"/>
    </source>
</evidence>
<keyword evidence="3" id="KW-1185">Reference proteome</keyword>
<evidence type="ECO:0000313" key="2">
    <source>
        <dbReference type="EMBL" id="NOD30587.1"/>
    </source>
</evidence>
<evidence type="ECO:0000313" key="3">
    <source>
        <dbReference type="Proteomes" id="UP000599383"/>
    </source>
</evidence>
<dbReference type="Proteomes" id="UP000599383">
    <property type="component" value="Unassembled WGS sequence"/>
</dbReference>
<proteinExistence type="predicted"/>
<feature type="transmembrane region" description="Helical" evidence="1">
    <location>
        <begin position="123"/>
        <end position="152"/>
    </location>
</feature>
<feature type="transmembrane region" description="Helical" evidence="1">
    <location>
        <begin position="21"/>
        <end position="44"/>
    </location>
</feature>
<name>A0ABX1WBG2_9RHOB</name>
<sequence length="165" mass="17286">MAQPKQGYVMTGISATDNVNPVFGWAGFCIASLALFVALFVFWAGPFAPQQTAGVSLGELAAEIGKSTLRAAAGMEQPEPVARARDLDDFLRIGVAMLGGLAIVISAVGILRHEKRRPAIAGMVIGTGAILFQFFAFAFFALLGVLVIMALLNSFSDVFSGLFGG</sequence>
<feature type="transmembrane region" description="Helical" evidence="1">
    <location>
        <begin position="90"/>
        <end position="111"/>
    </location>
</feature>
<keyword evidence="1" id="KW-0472">Membrane</keyword>
<accession>A0ABX1WBG2</accession>
<reference evidence="2 3" key="1">
    <citation type="submission" date="2019-12" db="EMBL/GenBank/DDBJ databases">
        <title>Ruegeria JWLKs population differentiation of coral mucus and skeleton niches.</title>
        <authorList>
            <person name="Luo D."/>
        </authorList>
    </citation>
    <scope>NUCLEOTIDE SEQUENCE [LARGE SCALE GENOMIC DNA]</scope>
    <source>
        <strain evidence="2 3">HKCCD6238</strain>
    </source>
</reference>
<organism evidence="2 3">
    <name type="scientific">Ruegeria atlantica</name>
    <dbReference type="NCBI Taxonomy" id="81569"/>
    <lineage>
        <taxon>Bacteria</taxon>
        <taxon>Pseudomonadati</taxon>
        <taxon>Pseudomonadota</taxon>
        <taxon>Alphaproteobacteria</taxon>
        <taxon>Rhodobacterales</taxon>
        <taxon>Roseobacteraceae</taxon>
        <taxon>Ruegeria</taxon>
    </lineage>
</organism>
<keyword evidence="1" id="KW-1133">Transmembrane helix</keyword>
<gene>
    <name evidence="2" type="ORF">GS617_09935</name>
</gene>
<dbReference type="EMBL" id="WVQY01000003">
    <property type="protein sequence ID" value="NOD30587.1"/>
    <property type="molecule type" value="Genomic_DNA"/>
</dbReference>